<feature type="domain" description="AB hydrolase-1" evidence="2">
    <location>
        <begin position="31"/>
        <end position="273"/>
    </location>
</feature>
<protein>
    <submittedName>
        <fullName evidence="3">Alpha/beta fold hydrolase</fullName>
    </submittedName>
</protein>
<dbReference type="Gene3D" id="3.40.50.1820">
    <property type="entry name" value="alpha/beta hydrolase"/>
    <property type="match status" value="1"/>
</dbReference>
<dbReference type="PRINTS" id="PR00111">
    <property type="entry name" value="ABHYDROLASE"/>
</dbReference>
<dbReference type="GO" id="GO:0016787">
    <property type="term" value="F:hydrolase activity"/>
    <property type="evidence" value="ECO:0007669"/>
    <property type="project" value="UniProtKB-KW"/>
</dbReference>
<dbReference type="PRINTS" id="PR00412">
    <property type="entry name" value="EPOXHYDRLASE"/>
</dbReference>
<comment type="caution">
    <text evidence="3">The sequence shown here is derived from an EMBL/GenBank/DDBJ whole genome shotgun (WGS) entry which is preliminary data.</text>
</comment>
<evidence type="ECO:0000313" key="3">
    <source>
        <dbReference type="EMBL" id="MBE2997163.1"/>
    </source>
</evidence>
<dbReference type="PANTHER" id="PTHR43798:SF31">
    <property type="entry name" value="AB HYDROLASE SUPERFAMILY PROTEIN YCLE"/>
    <property type="match status" value="1"/>
</dbReference>
<dbReference type="InterPro" id="IPR050266">
    <property type="entry name" value="AB_hydrolase_sf"/>
</dbReference>
<evidence type="ECO:0000256" key="1">
    <source>
        <dbReference type="ARBA" id="ARBA00022801"/>
    </source>
</evidence>
<evidence type="ECO:0000313" key="4">
    <source>
        <dbReference type="Proteomes" id="UP000806528"/>
    </source>
</evidence>
<keyword evidence="1 3" id="KW-0378">Hydrolase</keyword>
<proteinExistence type="predicted"/>
<keyword evidence="4" id="KW-1185">Reference proteome</keyword>
<reference evidence="3 4" key="1">
    <citation type="submission" date="2020-09" db="EMBL/GenBank/DDBJ databases">
        <title>Diversity and distribution of actinomycetes associated with coral in the coast of Hainan.</title>
        <authorList>
            <person name="Li F."/>
        </authorList>
    </citation>
    <scope>NUCLEOTIDE SEQUENCE [LARGE SCALE GENOMIC DNA]</scope>
    <source>
        <strain evidence="3 4">HNM0947</strain>
    </source>
</reference>
<dbReference type="Proteomes" id="UP000806528">
    <property type="component" value="Unassembled WGS sequence"/>
</dbReference>
<dbReference type="Pfam" id="PF00561">
    <property type="entry name" value="Abhydrolase_1"/>
    <property type="match status" value="1"/>
</dbReference>
<name>A0ABR9P026_9ACTN</name>
<accession>A0ABR9P026</accession>
<dbReference type="InterPro" id="IPR029058">
    <property type="entry name" value="AB_hydrolase_fold"/>
</dbReference>
<sequence length="291" mass="31139">MTFLPPDSRVEYLDLAGGRVRVLLGGPADAPPFLLVHGGGNDNAAISWYRMFASFGSDHRVIAPELPGFGGTVGIDPLGGPAAQADFLARVMAELGVERAVVAGVSMGGDVVLNLALRHPDLIEGLVLIAPGGLMKRVGNRFTHKAAWWSARLPDALLFPAAALANRFVGAALRAVVHDVSTMPPEVVAEFRREARRPGASRGYQRYNQATLGPHEMRNNLLPVVADITAPALFFHGALDPMVPPEGSRQAAELMPNARLVMVPDCGHWAQLEAHDRFVDEVRAFLSTIPG</sequence>
<dbReference type="PANTHER" id="PTHR43798">
    <property type="entry name" value="MONOACYLGLYCEROL LIPASE"/>
    <property type="match status" value="1"/>
</dbReference>
<dbReference type="SUPFAM" id="SSF53474">
    <property type="entry name" value="alpha/beta-Hydrolases"/>
    <property type="match status" value="1"/>
</dbReference>
<dbReference type="InterPro" id="IPR000639">
    <property type="entry name" value="Epox_hydrolase-like"/>
</dbReference>
<dbReference type="InterPro" id="IPR000073">
    <property type="entry name" value="AB_hydrolase_1"/>
</dbReference>
<gene>
    <name evidence="3" type="ORF">IDM40_00385</name>
</gene>
<dbReference type="RefSeq" id="WP_193119829.1">
    <property type="nucleotide sequence ID" value="NZ_JADBGI010000001.1"/>
</dbReference>
<dbReference type="EMBL" id="JADBGI010000001">
    <property type="protein sequence ID" value="MBE2997163.1"/>
    <property type="molecule type" value="Genomic_DNA"/>
</dbReference>
<organism evidence="3 4">
    <name type="scientific">Nocardiopsis coralli</name>
    <dbReference type="NCBI Taxonomy" id="2772213"/>
    <lineage>
        <taxon>Bacteria</taxon>
        <taxon>Bacillati</taxon>
        <taxon>Actinomycetota</taxon>
        <taxon>Actinomycetes</taxon>
        <taxon>Streptosporangiales</taxon>
        <taxon>Nocardiopsidaceae</taxon>
        <taxon>Nocardiopsis</taxon>
    </lineage>
</organism>
<evidence type="ECO:0000259" key="2">
    <source>
        <dbReference type="Pfam" id="PF00561"/>
    </source>
</evidence>